<dbReference type="InterPro" id="IPR051274">
    <property type="entry name" value="3-5_Exoribonuclease"/>
</dbReference>
<keyword evidence="2" id="KW-0378">Hydrolase</keyword>
<dbReference type="Gene3D" id="3.30.420.10">
    <property type="entry name" value="Ribonuclease H-like superfamily/Ribonuclease H"/>
    <property type="match status" value="1"/>
</dbReference>
<dbReference type="InterPro" id="IPR012816">
    <property type="entry name" value="NADAR"/>
</dbReference>
<dbReference type="InterPro" id="IPR036397">
    <property type="entry name" value="RNaseH_sf"/>
</dbReference>
<organism evidence="6 7">
    <name type="scientific">Durusdinium trenchii</name>
    <dbReference type="NCBI Taxonomy" id="1381693"/>
    <lineage>
        <taxon>Eukaryota</taxon>
        <taxon>Sar</taxon>
        <taxon>Alveolata</taxon>
        <taxon>Dinophyceae</taxon>
        <taxon>Suessiales</taxon>
        <taxon>Symbiodiniaceae</taxon>
        <taxon>Durusdinium</taxon>
    </lineage>
</organism>
<dbReference type="Pfam" id="PF00929">
    <property type="entry name" value="RNase_T"/>
    <property type="match status" value="1"/>
</dbReference>
<feature type="domain" description="Exonuclease" evidence="5">
    <location>
        <begin position="253"/>
        <end position="436"/>
    </location>
</feature>
<evidence type="ECO:0000259" key="5">
    <source>
        <dbReference type="SMART" id="SM00479"/>
    </source>
</evidence>
<dbReference type="PANTHER" id="PTHR23044:SF61">
    <property type="entry name" value="3'-5' EXORIBONUCLEASE 1-RELATED"/>
    <property type="match status" value="1"/>
</dbReference>
<evidence type="ECO:0000313" key="6">
    <source>
        <dbReference type="EMBL" id="CAK9100290.1"/>
    </source>
</evidence>
<dbReference type="Gene3D" id="1.10.357.40">
    <property type="entry name" value="YbiA-like"/>
    <property type="match status" value="1"/>
</dbReference>
<dbReference type="SUPFAM" id="SSF53098">
    <property type="entry name" value="Ribonuclease H-like"/>
    <property type="match status" value="1"/>
</dbReference>
<dbReference type="EMBL" id="CAXAMN010026040">
    <property type="protein sequence ID" value="CAK9100290.1"/>
    <property type="molecule type" value="Genomic_DNA"/>
</dbReference>
<proteinExistence type="predicted"/>
<keyword evidence="1" id="KW-0540">Nuclease</keyword>
<evidence type="ECO:0000256" key="4">
    <source>
        <dbReference type="SAM" id="MobiDB-lite"/>
    </source>
</evidence>
<dbReference type="CDD" id="cd06133">
    <property type="entry name" value="ERI-1_3'hExo_like"/>
    <property type="match status" value="1"/>
</dbReference>
<dbReference type="Pfam" id="PF08719">
    <property type="entry name" value="NADAR"/>
    <property type="match status" value="1"/>
</dbReference>
<dbReference type="SUPFAM" id="SSF143990">
    <property type="entry name" value="YbiA-like"/>
    <property type="match status" value="1"/>
</dbReference>
<keyword evidence="7" id="KW-1185">Reference proteome</keyword>
<accession>A0ABP0RI59</accession>
<feature type="region of interest" description="Disordered" evidence="4">
    <location>
        <begin position="181"/>
        <end position="216"/>
    </location>
</feature>
<evidence type="ECO:0000313" key="7">
    <source>
        <dbReference type="Proteomes" id="UP001642484"/>
    </source>
</evidence>
<name>A0ABP0RI59_9DINO</name>
<dbReference type="InterPro" id="IPR012337">
    <property type="entry name" value="RNaseH-like_sf"/>
</dbReference>
<dbReference type="InterPro" id="IPR037238">
    <property type="entry name" value="YbiA-like_sf"/>
</dbReference>
<sequence>MVYSTAEILPFYGHNTKQQYCEFSNFYWHDTAFRFVMPDFAKQSWTPPEIDCHFSEKAIMAIKASLFDDAETFKLIDAAVTPSETKALGRMVKNFNEELWSKHLDQTAFEVVFQKFNSSKRLRELLLKTGKTLIVEAAPNDRIWGVGIAKSDRRIWDPKQWEGKNVLGKALMQARDRLMGGPAEAAPEPQRIDSAGASEATTAAPDPKRGRWQKSEAAKAKAKAKVACDKQRDIKTLLTQSQESPECASDYDCYVVLDFEATCWEGRHADQEIIEFPLVLVDAKTLTQVDEFRTYVRPEQNPTLSQFCTKLTGITQEQVSEAPTWPTAREVAKAWLDDRLSGHGYRRWLLVTCGDWDLKTMLPMQCKLAGEPVPAPFQTWLNIKRLFSEVTGEKATGMEGMLEVLHLELEGRHHCGLDDCKNIARILEELLKRGGTIKEELLWPRTGGYKGSGR</sequence>
<keyword evidence="3" id="KW-0269">Exonuclease</keyword>
<reference evidence="6 7" key="1">
    <citation type="submission" date="2024-02" db="EMBL/GenBank/DDBJ databases">
        <authorList>
            <person name="Chen Y."/>
            <person name="Shah S."/>
            <person name="Dougan E. K."/>
            <person name="Thang M."/>
            <person name="Chan C."/>
        </authorList>
    </citation>
    <scope>NUCLEOTIDE SEQUENCE [LARGE SCALE GENOMIC DNA]</scope>
</reference>
<protein>
    <recommendedName>
        <fullName evidence="5">Exonuclease domain-containing protein</fullName>
    </recommendedName>
</protein>
<evidence type="ECO:0000256" key="3">
    <source>
        <dbReference type="ARBA" id="ARBA00022839"/>
    </source>
</evidence>
<dbReference type="Proteomes" id="UP001642484">
    <property type="component" value="Unassembled WGS sequence"/>
</dbReference>
<evidence type="ECO:0000256" key="1">
    <source>
        <dbReference type="ARBA" id="ARBA00022722"/>
    </source>
</evidence>
<dbReference type="CDD" id="cd15457">
    <property type="entry name" value="NADAR"/>
    <property type="match status" value="1"/>
</dbReference>
<gene>
    <name evidence="6" type="ORF">CCMP2556_LOCUS47408</name>
</gene>
<feature type="compositionally biased region" description="Basic and acidic residues" evidence="4">
    <location>
        <begin position="206"/>
        <end position="216"/>
    </location>
</feature>
<evidence type="ECO:0000256" key="2">
    <source>
        <dbReference type="ARBA" id="ARBA00022801"/>
    </source>
</evidence>
<dbReference type="SMART" id="SM00479">
    <property type="entry name" value="EXOIII"/>
    <property type="match status" value="1"/>
</dbReference>
<dbReference type="NCBIfam" id="TIGR02464">
    <property type="entry name" value="ribofla_fusion"/>
    <property type="match status" value="1"/>
</dbReference>
<dbReference type="InterPro" id="IPR013520">
    <property type="entry name" value="Ribonucl_H"/>
</dbReference>
<comment type="caution">
    <text evidence="6">The sequence shown here is derived from an EMBL/GenBank/DDBJ whole genome shotgun (WGS) entry which is preliminary data.</text>
</comment>
<dbReference type="InterPro" id="IPR047201">
    <property type="entry name" value="ERI-1_3'hExo-like"/>
</dbReference>
<dbReference type="PANTHER" id="PTHR23044">
    <property type="entry name" value="3'-5' EXONUCLEASE ERI1-RELATED"/>
    <property type="match status" value="1"/>
</dbReference>